<dbReference type="EC" id="3.1.1.-" evidence="6"/>
<evidence type="ECO:0000256" key="6">
    <source>
        <dbReference type="PIRNR" id="PIRNR022950"/>
    </source>
</evidence>
<evidence type="ECO:0000256" key="5">
    <source>
        <dbReference type="ARBA" id="ARBA00049203"/>
    </source>
</evidence>
<dbReference type="SUPFAM" id="SSF53474">
    <property type="entry name" value="alpha/beta-Hydrolases"/>
    <property type="match status" value="1"/>
</dbReference>
<evidence type="ECO:0000256" key="3">
    <source>
        <dbReference type="ARBA" id="ARBA00022487"/>
    </source>
</evidence>
<comment type="function">
    <text evidence="6">Demethylates proteins that have been reversibly carboxymethylated.</text>
</comment>
<evidence type="ECO:0000256" key="2">
    <source>
        <dbReference type="ARBA" id="ARBA00020672"/>
    </source>
</evidence>
<evidence type="ECO:0000259" key="9">
    <source>
        <dbReference type="Pfam" id="PF12697"/>
    </source>
</evidence>
<feature type="active site" evidence="7">
    <location>
        <position position="165"/>
    </location>
</feature>
<dbReference type="PhylomeDB" id="A0A060TBX5"/>
<evidence type="ECO:0000313" key="10">
    <source>
        <dbReference type="EMBL" id="CDP38473.1"/>
    </source>
</evidence>
<protein>
    <recommendedName>
        <fullName evidence="2 6">Protein phosphatase methylesterase 1</fullName>
        <shortName evidence="6">PME-1</shortName>
        <ecNumber evidence="6">3.1.1.-</ecNumber>
    </recommendedName>
</protein>
<dbReference type="PANTHER" id="PTHR14189">
    <property type="entry name" value="PROTEIN PHOSPHATASE METHYLESTERASE-1 RELATED"/>
    <property type="match status" value="1"/>
</dbReference>
<dbReference type="Gene3D" id="3.40.50.1820">
    <property type="entry name" value="alpha/beta hydrolase"/>
    <property type="match status" value="1"/>
</dbReference>
<reference evidence="10" key="2">
    <citation type="submission" date="2014-06" db="EMBL/GenBank/DDBJ databases">
        <title>The complete genome of Blastobotrys (Arxula) adeninivorans LS3 - a yeast of biotechnological interest.</title>
        <authorList>
            <person name="Kunze G."/>
            <person name="Gaillardin C."/>
            <person name="Czernicka M."/>
            <person name="Durrens P."/>
            <person name="Martin T."/>
            <person name="Boer E."/>
            <person name="Gabaldon T."/>
            <person name="Cruz J."/>
            <person name="Talla E."/>
            <person name="Marck C."/>
            <person name="Goffeau A."/>
            <person name="Barbe V."/>
            <person name="Baret P."/>
            <person name="Baronian K."/>
            <person name="Beier S."/>
            <person name="Bleykasten C."/>
            <person name="Bode R."/>
            <person name="Casaregola S."/>
            <person name="Despons L."/>
            <person name="Fairhead C."/>
            <person name="Giersberg M."/>
            <person name="Gierski P."/>
            <person name="Hahnel U."/>
            <person name="Hartmann A."/>
            <person name="Jankowska D."/>
            <person name="Jubin C."/>
            <person name="Jung P."/>
            <person name="Lafontaine I."/>
            <person name="Leh-Louis V."/>
            <person name="Lemaire M."/>
            <person name="Marcet-Houben M."/>
            <person name="Mascher M."/>
            <person name="Morel G."/>
            <person name="Richard G.-F."/>
            <person name="Riechen J."/>
            <person name="Sacerdot C."/>
            <person name="Sarkar A."/>
            <person name="Savel G."/>
            <person name="Schacherer J."/>
            <person name="Sherman D."/>
            <person name="Straub M.-L."/>
            <person name="Stein N."/>
            <person name="Thierry A."/>
            <person name="Trautwein-Schult A."/>
            <person name="Westhof E."/>
            <person name="Worch S."/>
            <person name="Dujon B."/>
            <person name="Souciet J.-L."/>
            <person name="Wincker P."/>
            <person name="Scholz U."/>
            <person name="Neuveglise N."/>
        </authorList>
    </citation>
    <scope>NUCLEOTIDE SEQUENCE</scope>
    <source>
        <strain evidence="10">LS3</strain>
    </source>
</reference>
<feature type="active site" evidence="7">
    <location>
        <position position="190"/>
    </location>
</feature>
<evidence type="ECO:0000256" key="8">
    <source>
        <dbReference type="SAM" id="MobiDB-lite"/>
    </source>
</evidence>
<feature type="active site" evidence="7">
    <location>
        <position position="315"/>
    </location>
</feature>
<dbReference type="PANTHER" id="PTHR14189:SF0">
    <property type="entry name" value="PROTEIN PHOSPHATASE METHYLESTERASE 1"/>
    <property type="match status" value="1"/>
</dbReference>
<evidence type="ECO:0000256" key="7">
    <source>
        <dbReference type="PIRSR" id="PIRSR022950-1"/>
    </source>
</evidence>
<dbReference type="Pfam" id="PF12697">
    <property type="entry name" value="Abhydrolase_6"/>
    <property type="match status" value="1"/>
</dbReference>
<sequence>MSEIQKNLFRQKAKENEGPMGPPPLRPRASSSRKQAHVPGSWDQYFAQKFMVPVDGIHLNVYFSPPKGSKAPVFVFNHGAGSSGLTFSLASAAIRRSMASANPDEVAGVLAYDMRGHGDSEKSADEDFSLDRLCGDLLQVIDQVWIKMAWQDSEVSPPVVLVGHSLGGAIVSRAPHIKKVKGMVGVVVMDIVEGLSLEALRAMNTVLASWPPQFDSLSSAIGWHLSSRTLRNPESASVSVPVLFSQQSGAYVWKMDLKKTEPFWQQWFEGLSQRFLTVPGARMLVLAGTDRLDKELMIGQMQGKYQLVVFPESGHFIQEDEPDRTASALVEFWMRNGRPQEFKPVFGKFRN</sequence>
<feature type="region of interest" description="Disordered" evidence="8">
    <location>
        <begin position="1"/>
        <end position="37"/>
    </location>
</feature>
<organism evidence="10">
    <name type="scientific">Blastobotrys adeninivorans</name>
    <name type="common">Yeast</name>
    <name type="synonym">Arxula adeninivorans</name>
    <dbReference type="NCBI Taxonomy" id="409370"/>
    <lineage>
        <taxon>Eukaryota</taxon>
        <taxon>Fungi</taxon>
        <taxon>Dikarya</taxon>
        <taxon>Ascomycota</taxon>
        <taxon>Saccharomycotina</taxon>
        <taxon>Dipodascomycetes</taxon>
        <taxon>Dipodascales</taxon>
        <taxon>Trichomonascaceae</taxon>
        <taxon>Blastobotrys</taxon>
    </lineage>
</organism>
<dbReference type="InterPro" id="IPR000073">
    <property type="entry name" value="AB_hydrolase_1"/>
</dbReference>
<dbReference type="PIRSF" id="PIRSF022950">
    <property type="entry name" value="PPase_methylesterase_euk"/>
    <property type="match status" value="1"/>
</dbReference>
<dbReference type="AlphaFoldDB" id="A0A060TBX5"/>
<feature type="domain" description="AB hydrolase-1" evidence="9">
    <location>
        <begin position="74"/>
        <end position="328"/>
    </location>
</feature>
<reference evidence="10" key="1">
    <citation type="submission" date="2014-02" db="EMBL/GenBank/DDBJ databases">
        <authorList>
            <person name="Genoscope - CEA"/>
        </authorList>
    </citation>
    <scope>NUCLEOTIDE SEQUENCE</scope>
    <source>
        <strain evidence="10">LS3</strain>
    </source>
</reference>
<keyword evidence="4 6" id="KW-0378">Hydrolase</keyword>
<dbReference type="GO" id="GO:0051723">
    <property type="term" value="F:protein methylesterase activity"/>
    <property type="evidence" value="ECO:0007669"/>
    <property type="project" value="UniProtKB-EC"/>
</dbReference>
<gene>
    <name evidence="10" type="ORF">GNLVRS02_ARAD1D35464g</name>
</gene>
<comment type="catalytic activity">
    <reaction evidence="5">
        <text>[phosphatase 2A protein]-C-terminal L-leucine methyl ester + H2O = [phosphatase 2A protein]-C-terminal L-leucine + methanol + H(+)</text>
        <dbReference type="Rhea" id="RHEA:48548"/>
        <dbReference type="Rhea" id="RHEA-COMP:12134"/>
        <dbReference type="Rhea" id="RHEA-COMP:12135"/>
        <dbReference type="ChEBI" id="CHEBI:15377"/>
        <dbReference type="ChEBI" id="CHEBI:15378"/>
        <dbReference type="ChEBI" id="CHEBI:17790"/>
        <dbReference type="ChEBI" id="CHEBI:90516"/>
        <dbReference type="ChEBI" id="CHEBI:90517"/>
        <dbReference type="EC" id="3.1.1.89"/>
    </reaction>
</comment>
<dbReference type="InterPro" id="IPR016812">
    <property type="entry name" value="PPase_methylesterase_euk"/>
</dbReference>
<dbReference type="EMBL" id="HG937694">
    <property type="protein sequence ID" value="CDP38473.1"/>
    <property type="molecule type" value="Genomic_DNA"/>
</dbReference>
<evidence type="ECO:0000256" key="1">
    <source>
        <dbReference type="ARBA" id="ARBA00008645"/>
    </source>
</evidence>
<name>A0A060TBX5_BLAAD</name>
<comment type="similarity">
    <text evidence="1 6">Belongs to the AB hydrolase superfamily.</text>
</comment>
<evidence type="ECO:0000256" key="4">
    <source>
        <dbReference type="ARBA" id="ARBA00022801"/>
    </source>
</evidence>
<proteinExistence type="inferred from homology"/>
<accession>A0A060TBX5</accession>
<keyword evidence="3 6" id="KW-0719">Serine esterase</keyword>
<dbReference type="InterPro" id="IPR029058">
    <property type="entry name" value="AB_hydrolase_fold"/>
</dbReference>